<dbReference type="AlphaFoldDB" id="A0A2Z5G115"/>
<evidence type="ECO:0000313" key="1">
    <source>
        <dbReference type="EMBL" id="AXC12853.1"/>
    </source>
</evidence>
<reference evidence="1 2" key="1">
    <citation type="journal article" date="2018" name="Front. Microbiol.">
        <title>Hydrolytic Capabilities as a Key to Environmental Success: Chitinolytic and Cellulolytic Acidobacteria From Acidic Sub-arctic Soils and Boreal Peatlands.</title>
        <authorList>
            <person name="Belova S.E."/>
            <person name="Ravin N.V."/>
            <person name="Pankratov T.A."/>
            <person name="Rakitin A.L."/>
            <person name="Ivanova A.A."/>
            <person name="Beletsky A.V."/>
            <person name="Mardanov A.V."/>
            <person name="Sinninghe Damste J.S."/>
            <person name="Dedysh S.N."/>
        </authorList>
    </citation>
    <scope>NUCLEOTIDE SEQUENCE [LARGE SCALE GENOMIC DNA]</scope>
    <source>
        <strain evidence="1 2">SBC82</strain>
    </source>
</reference>
<keyword evidence="2" id="KW-1185">Reference proteome</keyword>
<dbReference type="EMBL" id="CP030840">
    <property type="protein sequence ID" value="AXC12853.1"/>
    <property type="molecule type" value="Genomic_DNA"/>
</dbReference>
<dbReference type="KEGG" id="abas:ACPOL_3568"/>
<dbReference type="Proteomes" id="UP000253606">
    <property type="component" value="Chromosome"/>
</dbReference>
<proteinExistence type="predicted"/>
<gene>
    <name evidence="1" type="ORF">ACPOL_3568</name>
</gene>
<accession>A0A2Z5G115</accession>
<sequence>MSWSNSNGLILSCRGCDIRSEYMNTSKSSWHGITVSHDGFPAK</sequence>
<organism evidence="1 2">
    <name type="scientific">Acidisarcina polymorpha</name>
    <dbReference type="NCBI Taxonomy" id="2211140"/>
    <lineage>
        <taxon>Bacteria</taxon>
        <taxon>Pseudomonadati</taxon>
        <taxon>Acidobacteriota</taxon>
        <taxon>Terriglobia</taxon>
        <taxon>Terriglobales</taxon>
        <taxon>Acidobacteriaceae</taxon>
        <taxon>Acidisarcina</taxon>
    </lineage>
</organism>
<protein>
    <submittedName>
        <fullName evidence="1">Uncharacterized protein</fullName>
    </submittedName>
</protein>
<name>A0A2Z5G115_9BACT</name>
<evidence type="ECO:0000313" key="2">
    <source>
        <dbReference type="Proteomes" id="UP000253606"/>
    </source>
</evidence>